<gene>
    <name evidence="5" type="ORF">EJD97_016167</name>
</gene>
<keyword evidence="1" id="KW-0147">Chitin-binding</keyword>
<evidence type="ECO:0000256" key="3">
    <source>
        <dbReference type="SAM" id="SignalP"/>
    </source>
</evidence>
<comment type="caution">
    <text evidence="5">The sequence shown here is derived from an EMBL/GenBank/DDBJ whole genome shotgun (WGS) entry which is preliminary data.</text>
</comment>
<dbReference type="AlphaFoldDB" id="A0A6N2B813"/>
<evidence type="ECO:0000313" key="5">
    <source>
        <dbReference type="EMBL" id="TMW90128.1"/>
    </source>
</evidence>
<feature type="domain" description="LysM" evidence="4">
    <location>
        <begin position="50"/>
        <end position="94"/>
    </location>
</feature>
<dbReference type="GO" id="GO:0008061">
    <property type="term" value="F:chitin binding"/>
    <property type="evidence" value="ECO:0007669"/>
    <property type="project" value="UniProtKB-KW"/>
</dbReference>
<evidence type="ECO:0000256" key="1">
    <source>
        <dbReference type="ARBA" id="ARBA00022669"/>
    </source>
</evidence>
<keyword evidence="3" id="KW-0732">Signal</keyword>
<protein>
    <recommendedName>
        <fullName evidence="4">LysM domain-containing protein</fullName>
    </recommendedName>
</protein>
<proteinExistence type="predicted"/>
<accession>A0A6N2B813</accession>
<dbReference type="PANTHER" id="PTHR34997:SF1">
    <property type="entry name" value="PEPTIDOGLYCAN-BINDING LYSIN DOMAIN"/>
    <property type="match status" value="1"/>
</dbReference>
<dbReference type="InterPro" id="IPR052210">
    <property type="entry name" value="LysM1-like"/>
</dbReference>
<dbReference type="CDD" id="cd00118">
    <property type="entry name" value="LysM"/>
    <property type="match status" value="1"/>
</dbReference>
<name>A0A6N2B813_SOLCI</name>
<dbReference type="InterPro" id="IPR018392">
    <property type="entry name" value="LysM"/>
</dbReference>
<dbReference type="InterPro" id="IPR036779">
    <property type="entry name" value="LysM_dom_sf"/>
</dbReference>
<dbReference type="PROSITE" id="PS51782">
    <property type="entry name" value="LYSM"/>
    <property type="match status" value="1"/>
</dbReference>
<dbReference type="SUPFAM" id="SSF54106">
    <property type="entry name" value="LysM domain"/>
    <property type="match status" value="1"/>
</dbReference>
<evidence type="ECO:0000256" key="2">
    <source>
        <dbReference type="ARBA" id="ARBA00023026"/>
    </source>
</evidence>
<feature type="chain" id="PRO_5026772051" description="LysM domain-containing protein" evidence="3">
    <location>
        <begin position="27"/>
        <end position="99"/>
    </location>
</feature>
<dbReference type="Gene3D" id="3.10.350.10">
    <property type="entry name" value="LysM domain"/>
    <property type="match status" value="1"/>
</dbReference>
<keyword evidence="2" id="KW-0843">Virulence</keyword>
<organism evidence="5">
    <name type="scientific">Solanum chilense</name>
    <name type="common">Tomato</name>
    <name type="synonym">Lycopersicon chilense</name>
    <dbReference type="NCBI Taxonomy" id="4083"/>
    <lineage>
        <taxon>Eukaryota</taxon>
        <taxon>Viridiplantae</taxon>
        <taxon>Streptophyta</taxon>
        <taxon>Embryophyta</taxon>
        <taxon>Tracheophyta</taxon>
        <taxon>Spermatophyta</taxon>
        <taxon>Magnoliopsida</taxon>
        <taxon>eudicotyledons</taxon>
        <taxon>Gunneridae</taxon>
        <taxon>Pentapetalae</taxon>
        <taxon>asterids</taxon>
        <taxon>lamiids</taxon>
        <taxon>Solanales</taxon>
        <taxon>Solanaceae</taxon>
        <taxon>Solanoideae</taxon>
        <taxon>Solaneae</taxon>
        <taxon>Solanum</taxon>
        <taxon>Solanum subgen. Lycopersicon</taxon>
    </lineage>
</organism>
<dbReference type="Pfam" id="PF01476">
    <property type="entry name" value="LysM"/>
    <property type="match status" value="1"/>
</dbReference>
<dbReference type="SMART" id="SM00257">
    <property type="entry name" value="LysM"/>
    <property type="match status" value="1"/>
</dbReference>
<sequence>MAKPNNRVLSFILILSLLLFITLVESKFTIHEGSSLSPSPSPPSEIECSKVVNVKDGDTCFDVSHTFGLGGDEFNAINPNLNCTALFVGQWLCVDGTLF</sequence>
<evidence type="ECO:0000259" key="4">
    <source>
        <dbReference type="PROSITE" id="PS51782"/>
    </source>
</evidence>
<reference evidence="5" key="1">
    <citation type="submission" date="2019-05" db="EMBL/GenBank/DDBJ databases">
        <title>The de novo reference genome and transcriptome assemblies of the wild tomato species Solanum chilense.</title>
        <authorList>
            <person name="Stam R."/>
            <person name="Nosenko T."/>
            <person name="Hoerger A.C."/>
            <person name="Stephan W."/>
            <person name="Seidel M.A."/>
            <person name="Kuhn J.M.M."/>
            <person name="Haberer G."/>
            <person name="Tellier A."/>
        </authorList>
    </citation>
    <scope>NUCLEOTIDE SEQUENCE</scope>
    <source>
        <tissue evidence="5">Mature leaves</tissue>
    </source>
</reference>
<dbReference type="EMBL" id="RXGB01004253">
    <property type="protein sequence ID" value="TMW90128.1"/>
    <property type="molecule type" value="Genomic_DNA"/>
</dbReference>
<dbReference type="PANTHER" id="PTHR34997">
    <property type="entry name" value="AM15"/>
    <property type="match status" value="1"/>
</dbReference>
<feature type="signal peptide" evidence="3">
    <location>
        <begin position="1"/>
        <end position="26"/>
    </location>
</feature>